<evidence type="ECO:0000313" key="1">
    <source>
        <dbReference type="EMBL" id="ATW59106.1"/>
    </source>
</evidence>
<sequence>MSSHQCATCDPLGGDITIHHGPETAGTVVRFWCGRCHSEISGPTAECRVCAASAAEVARHHQVTVQRRLQ</sequence>
<reference evidence="2" key="1">
    <citation type="submission" date="2017-10" db="EMBL/GenBank/DDBJ databases">
        <authorList>
            <person name="Banno H."/>
            <person name="Chua N.-H."/>
        </authorList>
    </citation>
    <scope>NUCLEOTIDE SEQUENCE [LARGE SCALE GENOMIC DNA]</scope>
</reference>
<keyword evidence="2" id="KW-1185">Reference proteome</keyword>
<accession>A0A2H4PA52</accession>
<proteinExistence type="predicted"/>
<organism evidence="1 2">
    <name type="scientific">Gordonia phage Gustav</name>
    <dbReference type="NCBI Taxonomy" id="2047872"/>
    <lineage>
        <taxon>Viruses</taxon>
        <taxon>Duplodnaviria</taxon>
        <taxon>Heunggongvirae</taxon>
        <taxon>Uroviricota</taxon>
        <taxon>Caudoviricetes</taxon>
        <taxon>Gustavvirus</taxon>
        <taxon>Gustavvirus gustav</taxon>
    </lineage>
</organism>
<gene>
    <name evidence="1" type="ORF">PHIRE_GUSTAV_46</name>
</gene>
<evidence type="ECO:0000313" key="2">
    <source>
        <dbReference type="Proteomes" id="UP000241392"/>
    </source>
</evidence>
<dbReference type="OrthoDB" id="37893at10239"/>
<dbReference type="Proteomes" id="UP000241392">
    <property type="component" value="Segment"/>
</dbReference>
<protein>
    <submittedName>
        <fullName evidence="1">Uncharacterized protein</fullName>
    </submittedName>
</protein>
<name>A0A2H4PA52_9CAUD</name>
<dbReference type="EMBL" id="MG198784">
    <property type="protein sequence ID" value="ATW59106.1"/>
    <property type="molecule type" value="Genomic_DNA"/>
</dbReference>